<keyword evidence="3" id="KW-0479">Metal-binding</keyword>
<dbReference type="SMART" id="SM00558">
    <property type="entry name" value="JmjC"/>
    <property type="match status" value="1"/>
</dbReference>
<evidence type="ECO:0000256" key="6">
    <source>
        <dbReference type="ARBA" id="ARBA00023242"/>
    </source>
</evidence>
<evidence type="ECO:0000259" key="10">
    <source>
        <dbReference type="PROSITE" id="PS51184"/>
    </source>
</evidence>
<dbReference type="OrthoDB" id="1667110at2759"/>
<feature type="compositionally biased region" description="Acidic residues" evidence="8">
    <location>
        <begin position="85"/>
        <end position="97"/>
    </location>
</feature>
<protein>
    <recommendedName>
        <fullName evidence="13">JmjC domain-containing protein</fullName>
    </recommendedName>
</protein>
<evidence type="ECO:0000259" key="9">
    <source>
        <dbReference type="PROSITE" id="PS50089"/>
    </source>
</evidence>
<feature type="compositionally biased region" description="Polar residues" evidence="8">
    <location>
        <begin position="1038"/>
        <end position="1048"/>
    </location>
</feature>
<dbReference type="InterPro" id="IPR001841">
    <property type="entry name" value="Znf_RING"/>
</dbReference>
<evidence type="ECO:0000313" key="11">
    <source>
        <dbReference type="EMBL" id="TVU46240.1"/>
    </source>
</evidence>
<gene>
    <name evidence="11" type="ORF">EJB05_05765</name>
</gene>
<dbReference type="PANTHER" id="PTHR12549">
    <property type="entry name" value="JMJC DOMAIN-CONTAINING HISTONE DEMETHYLATION PROTEIN"/>
    <property type="match status" value="1"/>
</dbReference>
<dbReference type="AlphaFoldDB" id="A0A5J9WFP7"/>
<evidence type="ECO:0000256" key="3">
    <source>
        <dbReference type="ARBA" id="ARBA00022723"/>
    </source>
</evidence>
<comment type="similarity">
    <text evidence="2">Belongs to the JARID1 histone demethylase family.</text>
</comment>
<comment type="subcellular location">
    <subcellularLocation>
        <location evidence="1">Nucleus</location>
    </subcellularLocation>
</comment>
<evidence type="ECO:0008006" key="13">
    <source>
        <dbReference type="Google" id="ProtNLM"/>
    </source>
</evidence>
<keyword evidence="7" id="KW-0862">Zinc</keyword>
<dbReference type="Pfam" id="PF02373">
    <property type="entry name" value="JmjC"/>
    <property type="match status" value="1"/>
</dbReference>
<keyword evidence="5" id="KW-0804">Transcription</keyword>
<feature type="compositionally biased region" description="Basic residues" evidence="8">
    <location>
        <begin position="1176"/>
        <end position="1189"/>
    </location>
</feature>
<dbReference type="GO" id="GO:0031490">
    <property type="term" value="F:chromatin DNA binding"/>
    <property type="evidence" value="ECO:0007669"/>
    <property type="project" value="TreeGrafter"/>
</dbReference>
<feature type="compositionally biased region" description="Basic residues" evidence="8">
    <location>
        <begin position="159"/>
        <end position="173"/>
    </location>
</feature>
<dbReference type="PANTHER" id="PTHR12549:SF64">
    <property type="entry name" value="OS02G0828900 PROTEIN"/>
    <property type="match status" value="1"/>
</dbReference>
<name>A0A5J9WFP7_9POAL</name>
<feature type="region of interest" description="Disordered" evidence="8">
    <location>
        <begin position="75"/>
        <end position="143"/>
    </location>
</feature>
<evidence type="ECO:0000256" key="5">
    <source>
        <dbReference type="ARBA" id="ARBA00023163"/>
    </source>
</evidence>
<feature type="region of interest" description="Disordered" evidence="8">
    <location>
        <begin position="185"/>
        <end position="210"/>
    </location>
</feature>
<dbReference type="Gene3D" id="2.60.120.650">
    <property type="entry name" value="Cupin"/>
    <property type="match status" value="1"/>
</dbReference>
<feature type="region of interest" description="Disordered" evidence="8">
    <location>
        <begin position="786"/>
        <end position="806"/>
    </location>
</feature>
<feature type="compositionally biased region" description="Gly residues" evidence="8">
    <location>
        <begin position="23"/>
        <end position="34"/>
    </location>
</feature>
<dbReference type="InterPro" id="IPR017956">
    <property type="entry name" value="AT_hook_DNA-bd_motif"/>
</dbReference>
<feature type="compositionally biased region" description="Basic and acidic residues" evidence="8">
    <location>
        <begin position="1065"/>
        <end position="1095"/>
    </location>
</feature>
<feature type="compositionally biased region" description="Basic residues" evidence="8">
    <location>
        <begin position="1103"/>
        <end position="1117"/>
    </location>
</feature>
<feature type="region of interest" description="Disordered" evidence="8">
    <location>
        <begin position="20"/>
        <end position="50"/>
    </location>
</feature>
<reference evidence="11 12" key="1">
    <citation type="journal article" date="2019" name="Sci. Rep.">
        <title>A high-quality genome of Eragrostis curvula grass provides insights into Poaceae evolution and supports new strategies to enhance forage quality.</title>
        <authorList>
            <person name="Carballo J."/>
            <person name="Santos B.A.C.M."/>
            <person name="Zappacosta D."/>
            <person name="Garbus I."/>
            <person name="Selva J.P."/>
            <person name="Gallo C.A."/>
            <person name="Diaz A."/>
            <person name="Albertini E."/>
            <person name="Caccamo M."/>
            <person name="Echenique V."/>
        </authorList>
    </citation>
    <scope>NUCLEOTIDE SEQUENCE [LARGE SCALE GENOMIC DNA]</scope>
    <source>
        <strain evidence="12">cv. Victoria</strain>
        <tissue evidence="11">Leaf</tissue>
    </source>
</reference>
<dbReference type="Pfam" id="PF10497">
    <property type="entry name" value="zf-4CXXC_R1"/>
    <property type="match status" value="1"/>
</dbReference>
<evidence type="ECO:0000256" key="4">
    <source>
        <dbReference type="ARBA" id="ARBA00023015"/>
    </source>
</evidence>
<sequence length="1189" mass="132370">LAIFLAHNFTSPATAMAAETEGAAGGGDGVARPGGRGRGRGKGKATQRGADKAFAASAAAMGGVAVGDRVLRERRYAPNNYRDPDTDEEDDRNDGETADNLVNAKRVKKNDAGKKKGTRKNKMEQVDTEGGFPTGKSHHQINGNDDEVAENQVETKMTKRSNVGKKGARKNKQKQVDRKVVPNGRIHDQMNGDATEKAKTRSSRDDVAKKRKCADAGMNITTKKLKADGKKALSSKDKKCDENNRGKKMLTGENARMCHQCQRNDKGRVVWCKSCNNKRFCVPCMQRWYPDLSEDEFAAKCPYCRKNCNCKLCLRMRGVKEPPKKEISVENQIHYACHVVRLLLPWLKKMQREQMEEKELEAKIKGILINEVKAKKAECGPDERLYCDRCKTSIVDFHRGCQYCFYDLCLSCCSEIRKGLIPGGEEIKSPEYDNRGRDYIFGSKRHKPLNAQPGDDIAAIDGPNNPLLLWKATDDGSIHCPPKELGGCGGSTLDLKCLLSDKMLSKLEERAGRVVRSEIYAKAMSKRSDQCPCYDHSGKVRTQNVREAANRKGLSDNYLYCPVATGNKEDDLAHFQMHWAKGEPVIVSDVLQLTSGLSWEPLVMWRALREKKTNIEDENFAVRAVDCLDWCEVEINIHMFFVGYMKGRMHTTTNWPEMLKLKDWPPSSSFDQRLPRHGAEFISALPFPEYTDPRYGPLNLAVKLPDGVLKPDLGPKTYIAYGFSEELGRGDSVTKLHCDMSDAVNILTHTAEVSYGTGQLKKIEQLRKKMKEQDLQELYGVLESGTERSISPSSTDSRDIADGISKKSGLDTDGNVKVFSGVTLGTGQANAGNKRTGGALWDIFRREDSDKLQDYLRKHASEFRHTYCNPVKQVIHPIHDQTFYLTEEHKRKLKEEYGVEPWTFEQKLGEAVFIPAGCPHQVRNLKSCIKVAMDFVSPENVDECIKLTGEFRRLPSDHRAKEDKLEIKKIALYALQEVLDYLDRSSTGLKSGAGQSEHKDAPADEKKPKNKGGGCGGLTSQADKSNDDVKQYKRRSGRQSAGLTTMSNDEAAGEKQHGRPSGQVDKLKLDGESADEKNSQRPGDNPKSEDGKPDEEVATANNAKRRGRGRPPKKKNAQRPGDDPKSEDDKPDEEVAAANNGKKRGRGRPPKKNSPGDDPKSEDGKPDEEVPAANNAKKRGRGRPPKSRS</sequence>
<dbReference type="Proteomes" id="UP000324897">
    <property type="component" value="Chromosome 5"/>
</dbReference>
<feature type="compositionally biased region" description="Basic residues" evidence="8">
    <location>
        <begin position="1141"/>
        <end position="1151"/>
    </location>
</feature>
<keyword evidence="12" id="KW-1185">Reference proteome</keyword>
<feature type="compositionally biased region" description="Basic and acidic residues" evidence="8">
    <location>
        <begin position="1154"/>
        <end position="1168"/>
    </location>
</feature>
<feature type="compositionally biased region" description="Basic and acidic residues" evidence="8">
    <location>
        <begin position="185"/>
        <end position="208"/>
    </location>
</feature>
<evidence type="ECO:0000256" key="1">
    <source>
        <dbReference type="ARBA" id="ARBA00004123"/>
    </source>
</evidence>
<feature type="region of interest" description="Disordered" evidence="8">
    <location>
        <begin position="159"/>
        <end position="178"/>
    </location>
</feature>
<dbReference type="GO" id="GO:0003712">
    <property type="term" value="F:transcription coregulator activity"/>
    <property type="evidence" value="ECO:0007669"/>
    <property type="project" value="TreeGrafter"/>
</dbReference>
<feature type="domain" description="JmjC" evidence="10">
    <location>
        <begin position="693"/>
        <end position="952"/>
    </location>
</feature>
<evidence type="ECO:0000313" key="12">
    <source>
        <dbReference type="Proteomes" id="UP000324897"/>
    </source>
</evidence>
<organism evidence="11 12">
    <name type="scientific">Eragrostis curvula</name>
    <name type="common">weeping love grass</name>
    <dbReference type="NCBI Taxonomy" id="38414"/>
    <lineage>
        <taxon>Eukaryota</taxon>
        <taxon>Viridiplantae</taxon>
        <taxon>Streptophyta</taxon>
        <taxon>Embryophyta</taxon>
        <taxon>Tracheophyta</taxon>
        <taxon>Spermatophyta</taxon>
        <taxon>Magnoliopsida</taxon>
        <taxon>Liliopsida</taxon>
        <taxon>Poales</taxon>
        <taxon>Poaceae</taxon>
        <taxon>PACMAD clade</taxon>
        <taxon>Chloridoideae</taxon>
        <taxon>Eragrostideae</taxon>
        <taxon>Eragrostidinae</taxon>
        <taxon>Eragrostis</taxon>
    </lineage>
</organism>
<dbReference type="InterPro" id="IPR003347">
    <property type="entry name" value="JmjC_dom"/>
</dbReference>
<dbReference type="EMBL" id="RWGY01000004">
    <property type="protein sequence ID" value="TVU46240.1"/>
    <property type="molecule type" value="Genomic_DNA"/>
</dbReference>
<dbReference type="GO" id="GO:0000785">
    <property type="term" value="C:chromatin"/>
    <property type="evidence" value="ECO:0007669"/>
    <property type="project" value="TreeGrafter"/>
</dbReference>
<dbReference type="GO" id="GO:0008270">
    <property type="term" value="F:zinc ion binding"/>
    <property type="evidence" value="ECO:0007669"/>
    <property type="project" value="UniProtKB-KW"/>
</dbReference>
<keyword evidence="7" id="KW-0863">Zinc-finger</keyword>
<dbReference type="SMART" id="SM00384">
    <property type="entry name" value="AT_hook"/>
    <property type="match status" value="4"/>
</dbReference>
<feature type="compositionally biased region" description="Basic residues" evidence="8">
    <location>
        <begin position="35"/>
        <end position="45"/>
    </location>
</feature>
<dbReference type="GO" id="GO:0006357">
    <property type="term" value="P:regulation of transcription by RNA polymerase II"/>
    <property type="evidence" value="ECO:0007669"/>
    <property type="project" value="TreeGrafter"/>
</dbReference>
<dbReference type="GO" id="GO:0032454">
    <property type="term" value="F:histone H3K9 demethylase activity"/>
    <property type="evidence" value="ECO:0007669"/>
    <property type="project" value="InterPro"/>
</dbReference>
<keyword evidence="6" id="KW-0539">Nucleus</keyword>
<dbReference type="PROSITE" id="PS50089">
    <property type="entry name" value="ZF_RING_2"/>
    <property type="match status" value="1"/>
</dbReference>
<evidence type="ECO:0000256" key="2">
    <source>
        <dbReference type="ARBA" id="ARBA00006801"/>
    </source>
</evidence>
<evidence type="ECO:0000256" key="8">
    <source>
        <dbReference type="SAM" id="MobiDB-lite"/>
    </source>
</evidence>
<dbReference type="InterPro" id="IPR045109">
    <property type="entry name" value="LSDs-like"/>
</dbReference>
<keyword evidence="4" id="KW-0805">Transcription regulation</keyword>
<dbReference type="PRINTS" id="PR00929">
    <property type="entry name" value="ATHOOK"/>
</dbReference>
<comment type="caution">
    <text evidence="11">The sequence shown here is derived from an EMBL/GenBank/DDBJ whole genome shotgun (WGS) entry which is preliminary data.</text>
</comment>
<feature type="domain" description="RING-type" evidence="9">
    <location>
        <begin position="258"/>
        <end position="305"/>
    </location>
</feature>
<feature type="compositionally biased region" description="Basic and acidic residues" evidence="8">
    <location>
        <begin position="796"/>
        <end position="806"/>
    </location>
</feature>
<feature type="region of interest" description="Disordered" evidence="8">
    <location>
        <begin position="988"/>
        <end position="1189"/>
    </location>
</feature>
<dbReference type="InterPro" id="IPR018866">
    <property type="entry name" value="Znf-4CXXC_R1"/>
</dbReference>
<dbReference type="PROSITE" id="PS51184">
    <property type="entry name" value="JMJC"/>
    <property type="match status" value="1"/>
</dbReference>
<dbReference type="GO" id="GO:0000118">
    <property type="term" value="C:histone deacetylase complex"/>
    <property type="evidence" value="ECO:0007669"/>
    <property type="project" value="TreeGrafter"/>
</dbReference>
<evidence type="ECO:0000256" key="7">
    <source>
        <dbReference type="PROSITE-ProRule" id="PRU00175"/>
    </source>
</evidence>
<feature type="non-terminal residue" evidence="11">
    <location>
        <position position="1"/>
    </location>
</feature>
<dbReference type="SUPFAM" id="SSF51197">
    <property type="entry name" value="Clavaminate synthase-like"/>
    <property type="match status" value="1"/>
</dbReference>
<accession>A0A5J9WFP7</accession>
<feature type="compositionally biased region" description="Basic and acidic residues" evidence="8">
    <location>
        <begin position="996"/>
        <end position="1007"/>
    </location>
</feature>
<proteinExistence type="inferred from homology"/>